<accession>F9X4S5</accession>
<dbReference type="SMART" id="SM00028">
    <property type="entry name" value="TPR"/>
    <property type="match status" value="2"/>
</dbReference>
<dbReference type="EMBL" id="CM001197">
    <property type="protein sequence ID" value="EGP90251.1"/>
    <property type="molecule type" value="Genomic_DNA"/>
</dbReference>
<proteinExistence type="predicted"/>
<dbReference type="InterPro" id="IPR019734">
    <property type="entry name" value="TPR_rpt"/>
</dbReference>
<organism evidence="3 4">
    <name type="scientific">Zymoseptoria tritici (strain CBS 115943 / IPO323)</name>
    <name type="common">Speckled leaf blotch fungus</name>
    <name type="synonym">Septoria tritici</name>
    <dbReference type="NCBI Taxonomy" id="336722"/>
    <lineage>
        <taxon>Eukaryota</taxon>
        <taxon>Fungi</taxon>
        <taxon>Dikarya</taxon>
        <taxon>Ascomycota</taxon>
        <taxon>Pezizomycotina</taxon>
        <taxon>Dothideomycetes</taxon>
        <taxon>Dothideomycetidae</taxon>
        <taxon>Mycosphaerellales</taxon>
        <taxon>Mycosphaerellaceae</taxon>
        <taxon>Zymoseptoria</taxon>
    </lineage>
</organism>
<dbReference type="AlphaFoldDB" id="F9X4S5"/>
<keyword evidence="1" id="KW-0802">TPR repeat</keyword>
<sequence>MSTSEEIRAKGNEFYKAGKIAESIPFYQRAAELSPADRTPWSNLAAAHFELGDYRSSISACETAMSLLSADSPDFVTVKEKLSLRMAKAFLHTRKYDAAATVVGQLSPSMEKDSLERCVGLYLQAEKLFSKPHKVSEYIVLNLPRYKPTLINTAEFYPIGHDTPESLWDPSLSASPRETTSLLFGGIGDARNLFQTLVEIARHEAKNKNTERKKYHFTIVDLKAACIARILVVVMMLEELSKAPEDENQLHKNRLLHCLFYTLLSPLMPAKIYDVLQTQISRAIEALEGRGGMPEYLSIPEMYTSDVLRFLMDWKNSVQSEFPTARVHQQLLIKRQQEDMQWAPRRAQDPEAGRPLPVCRKEAAFHAQTGAVLLSPVSMREVDPEIQKHFEDLQPRKVNPQTVPAAARAAVKANWRTNVTLFDLEWMYSRANDEGERTDIDTGESPYTIAAKIEELGIKPRGAQCLYDYVAPWLFQIAKAIGQLRGRFQIEACVGDLTAVLEQIKYGVVGHRSHAITPESDAVKPHAVAGAVQNDYPQLYDRIHLSNVPDYIGGTLTSYLYALPTVYPGPQAYITSTCLRNPPRFSSAEAFDAEYTALHKPSDIEKIFHVALERTQDYNMDAMLGMMPMCAYLRWHHQEVSTEYKDLMPRSQLETWIYRLFLKLVLPVAKEDTVSNTLIYCPLNLTVIFRILTHLQAIGYPAHWLSDILSSILSGSITTTARPPRSEPLKPKEIDTVFPTRKQTLAPFMAEFSTLATMWQQYPFGATTNFVPLDKIKQYTVKFPKANFSVRTWPGFILVFHKKTLSERIASNLRQYLLDDEVGFKNNKTARMLREKEIHVLSTWEWNRKETTAKFWLRSDVVEGMKRDGGCLCDAPLQSSLKKDESAVLVSFGPTASAGVGKGCGVGVAKAVVLMATSNAKRRRRFGSIVSLYCHKVEGLNEGFSWA</sequence>
<dbReference type="InterPro" id="IPR027974">
    <property type="entry name" value="DUF4470"/>
</dbReference>
<feature type="domain" description="DUF4470" evidence="2">
    <location>
        <begin position="158"/>
        <end position="250"/>
    </location>
</feature>
<gene>
    <name evidence="3" type="ORF">MYCGRDRAFT_108345</name>
</gene>
<feature type="repeat" description="TPR" evidence="1">
    <location>
        <begin position="4"/>
        <end position="37"/>
    </location>
</feature>
<evidence type="ECO:0000256" key="1">
    <source>
        <dbReference type="PROSITE-ProRule" id="PRU00339"/>
    </source>
</evidence>
<evidence type="ECO:0000313" key="4">
    <source>
        <dbReference type="Proteomes" id="UP000008062"/>
    </source>
</evidence>
<dbReference type="InParanoid" id="F9X4S5"/>
<dbReference type="Pfam" id="PF13414">
    <property type="entry name" value="TPR_11"/>
    <property type="match status" value="1"/>
</dbReference>
<dbReference type="GeneID" id="13400520"/>
<dbReference type="Proteomes" id="UP000008062">
    <property type="component" value="Chromosome 2"/>
</dbReference>
<dbReference type="Gene3D" id="1.25.40.10">
    <property type="entry name" value="Tetratricopeptide repeat domain"/>
    <property type="match status" value="1"/>
</dbReference>
<dbReference type="InterPro" id="IPR011990">
    <property type="entry name" value="TPR-like_helical_dom_sf"/>
</dbReference>
<dbReference type="SUPFAM" id="SSF48452">
    <property type="entry name" value="TPR-like"/>
    <property type="match status" value="1"/>
</dbReference>
<dbReference type="HOGENOM" id="CLU_006713_0_0_1"/>
<dbReference type="KEGG" id="ztr:MYCGRDRAFT_108345"/>
<dbReference type="OrthoDB" id="2423701at2759"/>
<name>F9X4S5_ZYMTI</name>
<dbReference type="OMA" id="TRTATCW"/>
<dbReference type="PROSITE" id="PS50005">
    <property type="entry name" value="TPR"/>
    <property type="match status" value="1"/>
</dbReference>
<reference evidence="3 4" key="1">
    <citation type="journal article" date="2011" name="PLoS Genet.">
        <title>Finished genome of the fungal wheat pathogen Mycosphaerella graminicola reveals dispensome structure, chromosome plasticity, and stealth pathogenesis.</title>
        <authorList>
            <person name="Goodwin S.B."/>
            <person name="Ben M'barek S."/>
            <person name="Dhillon B."/>
            <person name="Wittenberg A.H.J."/>
            <person name="Crane C.F."/>
            <person name="Hane J.K."/>
            <person name="Foster A.J."/>
            <person name="Van der Lee T.A.J."/>
            <person name="Grimwood J."/>
            <person name="Aerts A."/>
            <person name="Antoniw J."/>
            <person name="Bailey A."/>
            <person name="Bluhm B."/>
            <person name="Bowler J."/>
            <person name="Bristow J."/>
            <person name="van der Burgt A."/>
            <person name="Canto-Canche B."/>
            <person name="Churchill A.C.L."/>
            <person name="Conde-Ferraez L."/>
            <person name="Cools H.J."/>
            <person name="Coutinho P.M."/>
            <person name="Csukai M."/>
            <person name="Dehal P."/>
            <person name="De Wit P."/>
            <person name="Donzelli B."/>
            <person name="van de Geest H.C."/>
            <person name="van Ham R.C.H.J."/>
            <person name="Hammond-Kosack K.E."/>
            <person name="Henrissat B."/>
            <person name="Kilian A."/>
            <person name="Kobayashi A.K."/>
            <person name="Koopmann E."/>
            <person name="Kourmpetis Y."/>
            <person name="Kuzniar A."/>
            <person name="Lindquist E."/>
            <person name="Lombard V."/>
            <person name="Maliepaard C."/>
            <person name="Martins N."/>
            <person name="Mehrabi R."/>
            <person name="Nap J.P.H."/>
            <person name="Ponomarenko A."/>
            <person name="Rudd J.J."/>
            <person name="Salamov A."/>
            <person name="Schmutz J."/>
            <person name="Schouten H.J."/>
            <person name="Shapiro H."/>
            <person name="Stergiopoulos I."/>
            <person name="Torriani S.F.F."/>
            <person name="Tu H."/>
            <person name="de Vries R.P."/>
            <person name="Waalwijk C."/>
            <person name="Ware S.B."/>
            <person name="Wiebenga A."/>
            <person name="Zwiers L.-H."/>
            <person name="Oliver R.P."/>
            <person name="Grigoriev I.V."/>
            <person name="Kema G.H.J."/>
        </authorList>
    </citation>
    <scope>NUCLEOTIDE SEQUENCE [LARGE SCALE GENOMIC DNA]</scope>
    <source>
        <strain evidence="4">CBS 115943 / IPO323</strain>
    </source>
</reference>
<evidence type="ECO:0000313" key="3">
    <source>
        <dbReference type="EMBL" id="EGP90251.1"/>
    </source>
</evidence>
<protein>
    <recommendedName>
        <fullName evidence="2">DUF4470 domain-containing protein</fullName>
    </recommendedName>
</protein>
<dbReference type="RefSeq" id="XP_003855275.1">
    <property type="nucleotide sequence ID" value="XM_003855227.1"/>
</dbReference>
<dbReference type="Pfam" id="PF14737">
    <property type="entry name" value="DUF4470"/>
    <property type="match status" value="1"/>
</dbReference>
<dbReference type="STRING" id="336722.F9X4S5"/>
<keyword evidence="4" id="KW-1185">Reference proteome</keyword>
<evidence type="ECO:0000259" key="2">
    <source>
        <dbReference type="Pfam" id="PF14737"/>
    </source>
</evidence>
<dbReference type="eggNOG" id="ENOG502RKX7">
    <property type="taxonomic scope" value="Eukaryota"/>
</dbReference>